<dbReference type="InterPro" id="IPR000792">
    <property type="entry name" value="Tscrpt_reg_LuxR_C"/>
</dbReference>
<evidence type="ECO:0000259" key="6">
    <source>
        <dbReference type="PROSITE" id="PS50043"/>
    </source>
</evidence>
<sequence length="215" mass="22112">MIRVLVADDHPIVRSGIVGLLRGAADIEVVGEAHDGAEAVRLAAQLTPDLVLMDLRMPVLDGVAATAQIMGAGDGAPRVLILTTYDTDELILGAIEAGAGGYLLKAAPQEEILAGVRAVAAGETVLAPSIAAKLVQRVRADAAGGGAAASAGPALSPRELEVLRLVAAGRSNPRIASELFIGEATVKTHLLHVFEKLEVGDRTRAVTRAMELGLL</sequence>
<dbReference type="PROSITE" id="PS50043">
    <property type="entry name" value="HTH_LUXR_2"/>
    <property type="match status" value="1"/>
</dbReference>
<evidence type="ECO:0000256" key="3">
    <source>
        <dbReference type="ARBA" id="ARBA00023125"/>
    </source>
</evidence>
<dbReference type="InterPro" id="IPR011006">
    <property type="entry name" value="CheY-like_superfamily"/>
</dbReference>
<dbReference type="PROSITE" id="PS50110">
    <property type="entry name" value="RESPONSE_REGULATORY"/>
    <property type="match status" value="1"/>
</dbReference>
<name>A0ABX5AZR1_9MICO</name>
<dbReference type="EMBL" id="MPZN01000002">
    <property type="protein sequence ID" value="PPL20413.1"/>
    <property type="molecule type" value="Genomic_DNA"/>
</dbReference>
<feature type="domain" description="HTH luxR-type" evidence="6">
    <location>
        <begin position="148"/>
        <end position="213"/>
    </location>
</feature>
<evidence type="ECO:0000313" key="9">
    <source>
        <dbReference type="Proteomes" id="UP000237755"/>
    </source>
</evidence>
<accession>A0ABX5AZR1</accession>
<dbReference type="Pfam" id="PF00196">
    <property type="entry name" value="GerE"/>
    <property type="match status" value="1"/>
</dbReference>
<evidence type="ECO:0000313" key="8">
    <source>
        <dbReference type="EMBL" id="PPL20413.1"/>
    </source>
</evidence>
<dbReference type="InterPro" id="IPR016032">
    <property type="entry name" value="Sig_transdc_resp-reg_C-effctor"/>
</dbReference>
<dbReference type="PANTHER" id="PTHR43214:SF24">
    <property type="entry name" value="TRANSCRIPTIONAL REGULATORY PROTEIN NARL-RELATED"/>
    <property type="match status" value="1"/>
</dbReference>
<keyword evidence="9" id="KW-1185">Reference proteome</keyword>
<feature type="domain" description="Response regulatory" evidence="7">
    <location>
        <begin position="3"/>
        <end position="120"/>
    </location>
</feature>
<gene>
    <name evidence="8" type="ORF">GY24_01190</name>
</gene>
<keyword evidence="3 8" id="KW-0238">DNA-binding</keyword>
<dbReference type="SMART" id="SM00421">
    <property type="entry name" value="HTH_LUXR"/>
    <property type="match status" value="1"/>
</dbReference>
<dbReference type="InterPro" id="IPR001789">
    <property type="entry name" value="Sig_transdc_resp-reg_receiver"/>
</dbReference>
<dbReference type="CDD" id="cd06170">
    <property type="entry name" value="LuxR_C_like"/>
    <property type="match status" value="1"/>
</dbReference>
<dbReference type="SUPFAM" id="SSF46894">
    <property type="entry name" value="C-terminal effector domain of the bipartite response regulators"/>
    <property type="match status" value="1"/>
</dbReference>
<reference evidence="8 9" key="1">
    <citation type="journal article" date="2008" name="Int. J. Syst. Evol. Microbiol.">
        <title>Leifsonia pindariensis sp. nov., isolated from the Pindari glacier of the Indian Himalayas, and emended description of the genus Leifsonia.</title>
        <authorList>
            <person name="Reddy G.S."/>
            <person name="Prabagaran S.R."/>
            <person name="Shivaji S."/>
        </authorList>
    </citation>
    <scope>NUCLEOTIDE SEQUENCE [LARGE SCALE GENOMIC DNA]</scope>
    <source>
        <strain evidence="8 9">PON 10</strain>
    </source>
</reference>
<keyword evidence="1 5" id="KW-0597">Phosphoprotein</keyword>
<dbReference type="SMART" id="SM00448">
    <property type="entry name" value="REC"/>
    <property type="match status" value="1"/>
</dbReference>
<dbReference type="CDD" id="cd17535">
    <property type="entry name" value="REC_NarL-like"/>
    <property type="match status" value="1"/>
</dbReference>
<proteinExistence type="predicted"/>
<dbReference type="GO" id="GO:0003677">
    <property type="term" value="F:DNA binding"/>
    <property type="evidence" value="ECO:0007669"/>
    <property type="project" value="UniProtKB-KW"/>
</dbReference>
<keyword evidence="2" id="KW-0805">Transcription regulation</keyword>
<evidence type="ECO:0000259" key="7">
    <source>
        <dbReference type="PROSITE" id="PS50110"/>
    </source>
</evidence>
<evidence type="ECO:0000256" key="2">
    <source>
        <dbReference type="ARBA" id="ARBA00023015"/>
    </source>
</evidence>
<dbReference type="Proteomes" id="UP000237755">
    <property type="component" value="Unassembled WGS sequence"/>
</dbReference>
<dbReference type="InterPro" id="IPR058245">
    <property type="entry name" value="NreC/VraR/RcsB-like_REC"/>
</dbReference>
<evidence type="ECO:0000256" key="1">
    <source>
        <dbReference type="ARBA" id="ARBA00022553"/>
    </source>
</evidence>
<organism evidence="8 9">
    <name type="scientific">Microterricola pindariensis</name>
    <dbReference type="NCBI Taxonomy" id="478010"/>
    <lineage>
        <taxon>Bacteria</taxon>
        <taxon>Bacillati</taxon>
        <taxon>Actinomycetota</taxon>
        <taxon>Actinomycetes</taxon>
        <taxon>Micrococcales</taxon>
        <taxon>Microbacteriaceae</taxon>
        <taxon>Microterricola</taxon>
    </lineage>
</organism>
<dbReference type="PROSITE" id="PS00622">
    <property type="entry name" value="HTH_LUXR_1"/>
    <property type="match status" value="1"/>
</dbReference>
<evidence type="ECO:0000256" key="5">
    <source>
        <dbReference type="PROSITE-ProRule" id="PRU00169"/>
    </source>
</evidence>
<dbReference type="Gene3D" id="3.40.50.2300">
    <property type="match status" value="1"/>
</dbReference>
<dbReference type="SUPFAM" id="SSF52172">
    <property type="entry name" value="CheY-like"/>
    <property type="match status" value="1"/>
</dbReference>
<comment type="caution">
    <text evidence="8">The sequence shown here is derived from an EMBL/GenBank/DDBJ whole genome shotgun (WGS) entry which is preliminary data.</text>
</comment>
<dbReference type="PANTHER" id="PTHR43214">
    <property type="entry name" value="TWO-COMPONENT RESPONSE REGULATOR"/>
    <property type="match status" value="1"/>
</dbReference>
<dbReference type="PRINTS" id="PR00038">
    <property type="entry name" value="HTHLUXR"/>
</dbReference>
<evidence type="ECO:0000256" key="4">
    <source>
        <dbReference type="ARBA" id="ARBA00023163"/>
    </source>
</evidence>
<dbReference type="RefSeq" id="WP_104473986.1">
    <property type="nucleotide sequence ID" value="NZ_MPZN01000002.1"/>
</dbReference>
<keyword evidence="4" id="KW-0804">Transcription</keyword>
<feature type="modified residue" description="4-aspartylphosphate" evidence="5">
    <location>
        <position position="54"/>
    </location>
</feature>
<dbReference type="InterPro" id="IPR039420">
    <property type="entry name" value="WalR-like"/>
</dbReference>
<dbReference type="Pfam" id="PF00072">
    <property type="entry name" value="Response_reg"/>
    <property type="match status" value="1"/>
</dbReference>
<protein>
    <submittedName>
        <fullName evidence="8">DNA-binding response regulator</fullName>
    </submittedName>
</protein>